<accession>A0A6V7RLT9</accession>
<dbReference type="Proteomes" id="UP000521032">
    <property type="component" value="Unassembled WGS sequence"/>
</dbReference>
<evidence type="ECO:0000256" key="1">
    <source>
        <dbReference type="SAM" id="SignalP"/>
    </source>
</evidence>
<sequence length="38" mass="4216">MKAILILMVCASFITAILTAARDSEWGYKDDGANKIRE</sequence>
<dbReference type="AlphaFoldDB" id="A0A6V7RLT9"/>
<organism evidence="2 3">
    <name type="scientific">Phocicoccus schoeneichii</name>
    <dbReference type="NCBI Taxonomy" id="1812261"/>
    <lineage>
        <taxon>Bacteria</taxon>
        <taxon>Bacillati</taxon>
        <taxon>Bacillota</taxon>
        <taxon>Bacilli</taxon>
        <taxon>Bacillales</taxon>
        <taxon>Salinicoccaceae</taxon>
        <taxon>Phocicoccus</taxon>
    </lineage>
</organism>
<keyword evidence="1" id="KW-0732">Signal</keyword>
<feature type="chain" id="PRO_5038647760" evidence="1">
    <location>
        <begin position="21"/>
        <end position="38"/>
    </location>
</feature>
<evidence type="ECO:0000313" key="2">
    <source>
        <dbReference type="EMBL" id="CAD2078550.1"/>
    </source>
</evidence>
<comment type="caution">
    <text evidence="2">The sequence shown here is derived from an EMBL/GenBank/DDBJ whole genome shotgun (WGS) entry which is preliminary data.</text>
</comment>
<evidence type="ECO:0000313" key="3">
    <source>
        <dbReference type="Proteomes" id="UP000521032"/>
    </source>
</evidence>
<reference evidence="2 3" key="1">
    <citation type="submission" date="2020-07" db="EMBL/GenBank/DDBJ databases">
        <authorList>
            <person name="Criscuolo A."/>
        </authorList>
    </citation>
    <scope>NUCLEOTIDE SEQUENCE [LARGE SCALE GENOMIC DNA]</scope>
    <source>
        <strain evidence="3">CIP 111030</strain>
    </source>
</reference>
<dbReference type="EMBL" id="CAJEWE010000010">
    <property type="protein sequence ID" value="CAD2078550.1"/>
    <property type="molecule type" value="Genomic_DNA"/>
</dbReference>
<proteinExistence type="predicted"/>
<keyword evidence="3" id="KW-1185">Reference proteome</keyword>
<name>A0A6V7RLT9_9BACL</name>
<feature type="signal peptide" evidence="1">
    <location>
        <begin position="1"/>
        <end position="20"/>
    </location>
</feature>
<protein>
    <submittedName>
        <fullName evidence="2">Uncharacterized protein</fullName>
    </submittedName>
</protein>
<gene>
    <name evidence="2" type="ORF">JEOSCH030_01554</name>
</gene>